<dbReference type="Pfam" id="PF12625">
    <property type="entry name" value="Arabinose_bd"/>
    <property type="match status" value="1"/>
</dbReference>
<name>A0A7Y8K6J3_9PSED</name>
<proteinExistence type="predicted"/>
<dbReference type="GO" id="GO:0003700">
    <property type="term" value="F:DNA-binding transcription factor activity"/>
    <property type="evidence" value="ECO:0007669"/>
    <property type="project" value="InterPro"/>
</dbReference>
<dbReference type="InterPro" id="IPR018060">
    <property type="entry name" value="HTH_AraC"/>
</dbReference>
<evidence type="ECO:0000259" key="4">
    <source>
        <dbReference type="PROSITE" id="PS01124"/>
    </source>
</evidence>
<dbReference type="PROSITE" id="PS01124">
    <property type="entry name" value="HTH_ARAC_FAMILY_2"/>
    <property type="match status" value="1"/>
</dbReference>
<feature type="domain" description="HTH araC/xylS-type" evidence="4">
    <location>
        <begin position="254"/>
        <end position="352"/>
    </location>
</feature>
<dbReference type="InterPro" id="IPR009057">
    <property type="entry name" value="Homeodomain-like_sf"/>
</dbReference>
<dbReference type="PANTHER" id="PTHR47894">
    <property type="entry name" value="HTH-TYPE TRANSCRIPTIONAL REGULATOR GADX"/>
    <property type="match status" value="1"/>
</dbReference>
<dbReference type="AlphaFoldDB" id="A0A7Y8K6J3"/>
<dbReference type="EMBL" id="JACARF010000023">
    <property type="protein sequence ID" value="NWE77801.1"/>
    <property type="molecule type" value="Genomic_DNA"/>
</dbReference>
<dbReference type="GO" id="GO:0005829">
    <property type="term" value="C:cytosol"/>
    <property type="evidence" value="ECO:0007669"/>
    <property type="project" value="TreeGrafter"/>
</dbReference>
<dbReference type="GO" id="GO:0000976">
    <property type="term" value="F:transcription cis-regulatory region binding"/>
    <property type="evidence" value="ECO:0007669"/>
    <property type="project" value="TreeGrafter"/>
</dbReference>
<dbReference type="SUPFAM" id="SSF46689">
    <property type="entry name" value="Homeodomain-like"/>
    <property type="match status" value="1"/>
</dbReference>
<keyword evidence="1" id="KW-0805">Transcription regulation</keyword>
<sequence>MRIIENNARSRMMQGIKSKTVSGSFIRVLVDFCVANSLAASELLASCGQPQSLLEDPDARISYLVFMDLCRQLAKQLNNPSVGVLIGQRMKPSFLGPYGIALISCSSARETLAAAARYSVLAVDVGSVESEEQAKETSRLWCNPLSDNVPDGYIFDDLIISSWMSMMRQVLGLPDLTPLWVSFKHRRPADVSAYESLFKCPLRFGAADYAIGTETKYLDMPLTQGHPEIKASMNALCEQMLKKLQSPAEPAWLGETRRLIVESFKNGSPDLSEIAKKMNTGPAALKARMARTSLTFRQLVEDVRYELALRYLQDPMLTLVDIAYLLGFSEQSAFQRAFKRSAGITPGQHRKDLFG</sequence>
<gene>
    <name evidence="5" type="ORF">HX828_19740</name>
</gene>
<protein>
    <submittedName>
        <fullName evidence="5">AraC family transcriptional regulator</fullName>
    </submittedName>
</protein>
<evidence type="ECO:0000313" key="6">
    <source>
        <dbReference type="Proteomes" id="UP000537188"/>
    </source>
</evidence>
<evidence type="ECO:0000256" key="3">
    <source>
        <dbReference type="ARBA" id="ARBA00023163"/>
    </source>
</evidence>
<dbReference type="Proteomes" id="UP000537188">
    <property type="component" value="Unassembled WGS sequence"/>
</dbReference>
<dbReference type="RefSeq" id="WP_177115179.1">
    <property type="nucleotide sequence ID" value="NZ_JACARF010000023.1"/>
</dbReference>
<evidence type="ECO:0000256" key="2">
    <source>
        <dbReference type="ARBA" id="ARBA00023125"/>
    </source>
</evidence>
<evidence type="ECO:0000256" key="1">
    <source>
        <dbReference type="ARBA" id="ARBA00023015"/>
    </source>
</evidence>
<dbReference type="SMART" id="SM00342">
    <property type="entry name" value="HTH_ARAC"/>
    <property type="match status" value="1"/>
</dbReference>
<dbReference type="InterPro" id="IPR032687">
    <property type="entry name" value="AraC-type_N"/>
</dbReference>
<dbReference type="Pfam" id="PF12833">
    <property type="entry name" value="HTH_18"/>
    <property type="match status" value="1"/>
</dbReference>
<comment type="caution">
    <text evidence="5">The sequence shown here is derived from an EMBL/GenBank/DDBJ whole genome shotgun (WGS) entry which is preliminary data.</text>
</comment>
<dbReference type="PRINTS" id="PR00032">
    <property type="entry name" value="HTHARAC"/>
</dbReference>
<keyword evidence="2" id="KW-0238">DNA-binding</keyword>
<organism evidence="5 6">
    <name type="scientific">Pseudomonas yamanorum</name>
    <dbReference type="NCBI Taxonomy" id="515393"/>
    <lineage>
        <taxon>Bacteria</taxon>
        <taxon>Pseudomonadati</taxon>
        <taxon>Pseudomonadota</taxon>
        <taxon>Gammaproteobacteria</taxon>
        <taxon>Pseudomonadales</taxon>
        <taxon>Pseudomonadaceae</taxon>
        <taxon>Pseudomonas</taxon>
    </lineage>
</organism>
<accession>A0A7Y8K6J3</accession>
<evidence type="ECO:0000313" key="5">
    <source>
        <dbReference type="EMBL" id="NWE77801.1"/>
    </source>
</evidence>
<dbReference type="InterPro" id="IPR020449">
    <property type="entry name" value="Tscrpt_reg_AraC-type_HTH"/>
</dbReference>
<dbReference type="PANTHER" id="PTHR47894:SF1">
    <property type="entry name" value="HTH-TYPE TRANSCRIPTIONAL REGULATOR VQSM"/>
    <property type="match status" value="1"/>
</dbReference>
<reference evidence="5 6" key="1">
    <citation type="submission" date="2020-04" db="EMBL/GenBank/DDBJ databases">
        <title>Molecular characterization of pseudomonads from Agaricus bisporus reveal novel blotch 2 pathogens in Western Europe.</title>
        <authorList>
            <person name="Taparia T."/>
            <person name="Krijger M."/>
            <person name="Haynes E."/>
            <person name="Elpinstone J.G."/>
            <person name="Noble R."/>
            <person name="Van Der Wolf J."/>
        </authorList>
    </citation>
    <scope>NUCLEOTIDE SEQUENCE [LARGE SCALE GENOMIC DNA]</scope>
    <source>
        <strain evidence="5 6">IPO3781</strain>
    </source>
</reference>
<dbReference type="Gene3D" id="1.10.10.60">
    <property type="entry name" value="Homeodomain-like"/>
    <property type="match status" value="1"/>
</dbReference>
<keyword evidence="3" id="KW-0804">Transcription</keyword>